<dbReference type="NCBIfam" id="TIGR01352">
    <property type="entry name" value="tonB_Cterm"/>
    <property type="match status" value="1"/>
</dbReference>
<dbReference type="PANTHER" id="PTHR33446:SF2">
    <property type="entry name" value="PROTEIN TONB"/>
    <property type="match status" value="1"/>
</dbReference>
<evidence type="ECO:0000256" key="10">
    <source>
        <dbReference type="SAM" id="MobiDB-lite"/>
    </source>
</evidence>
<evidence type="ECO:0000256" key="4">
    <source>
        <dbReference type="ARBA" id="ARBA00022475"/>
    </source>
</evidence>
<proteinExistence type="inferred from homology"/>
<evidence type="ECO:0000256" key="6">
    <source>
        <dbReference type="ARBA" id="ARBA00022692"/>
    </source>
</evidence>
<gene>
    <name evidence="13" type="ORF">A7Q10_04595</name>
</gene>
<evidence type="ECO:0000259" key="12">
    <source>
        <dbReference type="PROSITE" id="PS52015"/>
    </source>
</evidence>
<dbReference type="Pfam" id="PF03544">
    <property type="entry name" value="TonB_C"/>
    <property type="match status" value="1"/>
</dbReference>
<accession>A0A4Y8PIX2</accession>
<evidence type="ECO:0000256" key="3">
    <source>
        <dbReference type="ARBA" id="ARBA00022448"/>
    </source>
</evidence>
<organism evidence="13 14">
    <name type="scientific">Methylacidiphilum caldifontis</name>
    <dbReference type="NCBI Taxonomy" id="2795386"/>
    <lineage>
        <taxon>Bacteria</taxon>
        <taxon>Pseudomonadati</taxon>
        <taxon>Verrucomicrobiota</taxon>
        <taxon>Methylacidiphilae</taxon>
        <taxon>Methylacidiphilales</taxon>
        <taxon>Methylacidiphilaceae</taxon>
        <taxon>Methylacidiphilum (ex Ratnadevi et al. 2023)</taxon>
    </lineage>
</organism>
<protein>
    <submittedName>
        <fullName evidence="13">Energy transducer TonB</fullName>
    </submittedName>
</protein>
<sequence length="195" mass="21262">MERNDYIGYFISILIHATLLFVVGYFFIQKVEYGISVGESSVDVDLINTPEVPVPPEPVPPPPVHEEMALPQEAPKPIVQPPPKPKAIKPKGLPSTTPRPAAGKMTMPGYLRNPAPVYPAAAKAAGHQGLVILRVHVSSNGYPTSVTIGKSSGYPELDQAAETTVRKYWRFKPPTMLGMPIDVDVDVPIRFKINS</sequence>
<dbReference type="SUPFAM" id="SSF74653">
    <property type="entry name" value="TolA/TonB C-terminal domain"/>
    <property type="match status" value="1"/>
</dbReference>
<comment type="caution">
    <text evidence="13">The sequence shown here is derived from an EMBL/GenBank/DDBJ whole genome shotgun (WGS) entry which is preliminary data.</text>
</comment>
<dbReference type="InterPro" id="IPR006260">
    <property type="entry name" value="TonB/TolA_C"/>
</dbReference>
<keyword evidence="3" id="KW-0813">Transport</keyword>
<dbReference type="PROSITE" id="PS52015">
    <property type="entry name" value="TONB_CTD"/>
    <property type="match status" value="1"/>
</dbReference>
<feature type="domain" description="TonB C-terminal" evidence="12">
    <location>
        <begin position="103"/>
        <end position="195"/>
    </location>
</feature>
<keyword evidence="5" id="KW-0997">Cell inner membrane</keyword>
<keyword evidence="7" id="KW-0653">Protein transport</keyword>
<dbReference type="InterPro" id="IPR037682">
    <property type="entry name" value="TonB_C"/>
</dbReference>
<evidence type="ECO:0000256" key="9">
    <source>
        <dbReference type="ARBA" id="ARBA00023136"/>
    </source>
</evidence>
<dbReference type="GO" id="GO:0055085">
    <property type="term" value="P:transmembrane transport"/>
    <property type="evidence" value="ECO:0007669"/>
    <property type="project" value="InterPro"/>
</dbReference>
<feature type="region of interest" description="Disordered" evidence="10">
    <location>
        <begin position="74"/>
        <end position="106"/>
    </location>
</feature>
<evidence type="ECO:0000256" key="7">
    <source>
        <dbReference type="ARBA" id="ARBA00022927"/>
    </source>
</evidence>
<dbReference type="EMBL" id="LXQC01000079">
    <property type="protein sequence ID" value="TFE71265.1"/>
    <property type="molecule type" value="Genomic_DNA"/>
</dbReference>
<evidence type="ECO:0000256" key="11">
    <source>
        <dbReference type="SAM" id="Phobius"/>
    </source>
</evidence>
<dbReference type="InterPro" id="IPR051045">
    <property type="entry name" value="TonB-dependent_transducer"/>
</dbReference>
<evidence type="ECO:0000256" key="2">
    <source>
        <dbReference type="ARBA" id="ARBA00006555"/>
    </source>
</evidence>
<evidence type="ECO:0000313" key="13">
    <source>
        <dbReference type="EMBL" id="TFE71265.1"/>
    </source>
</evidence>
<keyword evidence="9 11" id="KW-0472">Membrane</keyword>
<dbReference type="Proteomes" id="UP000297713">
    <property type="component" value="Unassembled WGS sequence"/>
</dbReference>
<dbReference type="RefSeq" id="WP_134439253.1">
    <property type="nucleotide sequence ID" value="NZ_CP065957.1"/>
</dbReference>
<dbReference type="GO" id="GO:0015031">
    <property type="term" value="P:protein transport"/>
    <property type="evidence" value="ECO:0007669"/>
    <property type="project" value="UniProtKB-KW"/>
</dbReference>
<dbReference type="GO" id="GO:0031992">
    <property type="term" value="F:energy transducer activity"/>
    <property type="evidence" value="ECO:0007669"/>
    <property type="project" value="TreeGrafter"/>
</dbReference>
<dbReference type="AlphaFoldDB" id="A0A4Y8PIX2"/>
<feature type="transmembrane region" description="Helical" evidence="11">
    <location>
        <begin position="6"/>
        <end position="28"/>
    </location>
</feature>
<evidence type="ECO:0000313" key="14">
    <source>
        <dbReference type="Proteomes" id="UP000297713"/>
    </source>
</evidence>
<dbReference type="PANTHER" id="PTHR33446">
    <property type="entry name" value="PROTEIN TONB-RELATED"/>
    <property type="match status" value="1"/>
</dbReference>
<dbReference type="OrthoDB" id="192928at2"/>
<keyword evidence="6 11" id="KW-0812">Transmembrane</keyword>
<comment type="subcellular location">
    <subcellularLocation>
        <location evidence="1">Cell inner membrane</location>
        <topology evidence="1">Single-pass membrane protein</topology>
        <orientation evidence="1">Periplasmic side</orientation>
    </subcellularLocation>
</comment>
<keyword evidence="8 11" id="KW-1133">Transmembrane helix</keyword>
<keyword evidence="14" id="KW-1185">Reference proteome</keyword>
<reference evidence="13 14" key="1">
    <citation type="submission" date="2016-05" db="EMBL/GenBank/DDBJ databases">
        <title>Diversity and Homogeneity among Thermoacidophilic Verrucomicrobia Methanotrophs Linked with Geographical Origin.</title>
        <authorList>
            <person name="Erikstad H.-A."/>
            <person name="Smestad N.B."/>
            <person name="Ceballos R.M."/>
            <person name="Birkeland N.-K."/>
        </authorList>
    </citation>
    <scope>NUCLEOTIDE SEQUENCE [LARGE SCALE GENOMIC DNA]</scope>
    <source>
        <strain evidence="13 14">Phi</strain>
    </source>
</reference>
<name>A0A4Y8PIX2_9BACT</name>
<evidence type="ECO:0000256" key="5">
    <source>
        <dbReference type="ARBA" id="ARBA00022519"/>
    </source>
</evidence>
<dbReference type="Gene3D" id="3.30.1150.10">
    <property type="match status" value="1"/>
</dbReference>
<keyword evidence="4" id="KW-1003">Cell membrane</keyword>
<dbReference type="GO" id="GO:0098797">
    <property type="term" value="C:plasma membrane protein complex"/>
    <property type="evidence" value="ECO:0007669"/>
    <property type="project" value="TreeGrafter"/>
</dbReference>
<evidence type="ECO:0000256" key="1">
    <source>
        <dbReference type="ARBA" id="ARBA00004383"/>
    </source>
</evidence>
<evidence type="ECO:0000256" key="8">
    <source>
        <dbReference type="ARBA" id="ARBA00022989"/>
    </source>
</evidence>
<comment type="similarity">
    <text evidence="2">Belongs to the TonB family.</text>
</comment>